<protein>
    <recommendedName>
        <fullName evidence="2">NIPSNAP domain-containing protein</fullName>
    </recommendedName>
</protein>
<reference evidence="3 4" key="1">
    <citation type="submission" date="2014-11" db="EMBL/GenBank/DDBJ databases">
        <title>Symbiosis island explosion on the genome of extra-slow-growing strains of soybean bradyrhizobia with massive insertion sequences.</title>
        <authorList>
            <person name="Iida T."/>
            <person name="Minamisawa K."/>
        </authorList>
    </citation>
    <scope>NUCLEOTIDE SEQUENCE [LARGE SCALE GENOMIC DNA]</scope>
    <source>
        <strain evidence="3 4">NK6</strain>
    </source>
</reference>
<sequence length="204" mass="22170">MLYEITTLTVKLGTAAKAVAGIGDYVGAPEAKGTLLGCWASEIGELNQLLVLRSFEDQEAWRGERERALRTTNPFNAGEAITQMSFDTYAPFPFLPPVVPGKYGSVYEIRTYRLKHGGVPPTIVAWEAAMPERGKLSPLSIAMYALDGPPRFTHIWPFASLDARVAVRAESVARGVWPPKGGPDWLTGEMRSIIALPTAISPLA</sequence>
<evidence type="ECO:0000313" key="3">
    <source>
        <dbReference type="EMBL" id="BAR60874.1"/>
    </source>
</evidence>
<dbReference type="Gene3D" id="3.30.70.100">
    <property type="match status" value="2"/>
</dbReference>
<dbReference type="PANTHER" id="PTHR21017:SF17">
    <property type="entry name" value="PROTEIN NIPSNAP"/>
    <property type="match status" value="1"/>
</dbReference>
<dbReference type="AlphaFoldDB" id="A0A0E4FX27"/>
<name>A0A0E4FX27_9BRAD</name>
<dbReference type="Pfam" id="PF07978">
    <property type="entry name" value="NIPSNAP"/>
    <property type="match status" value="2"/>
</dbReference>
<dbReference type="InterPro" id="IPR011008">
    <property type="entry name" value="Dimeric_a/b-barrel"/>
</dbReference>
<feature type="domain" description="NIPSNAP" evidence="2">
    <location>
        <begin position="3"/>
        <end position="96"/>
    </location>
</feature>
<evidence type="ECO:0000259" key="2">
    <source>
        <dbReference type="Pfam" id="PF07978"/>
    </source>
</evidence>
<dbReference type="Proteomes" id="UP000063308">
    <property type="component" value="Chromosome"/>
</dbReference>
<evidence type="ECO:0000313" key="4">
    <source>
        <dbReference type="Proteomes" id="UP000063308"/>
    </source>
</evidence>
<organism evidence="3 4">
    <name type="scientific">Bradyrhizobium diazoefficiens</name>
    <dbReference type="NCBI Taxonomy" id="1355477"/>
    <lineage>
        <taxon>Bacteria</taxon>
        <taxon>Pseudomonadati</taxon>
        <taxon>Pseudomonadota</taxon>
        <taxon>Alphaproteobacteria</taxon>
        <taxon>Hyphomicrobiales</taxon>
        <taxon>Nitrobacteraceae</taxon>
        <taxon>Bradyrhizobium</taxon>
    </lineage>
</organism>
<dbReference type="EMBL" id="AP014685">
    <property type="protein sequence ID" value="BAR60874.1"/>
    <property type="molecule type" value="Genomic_DNA"/>
</dbReference>
<dbReference type="PANTHER" id="PTHR21017">
    <property type="entry name" value="NIPSNAP-RELATED"/>
    <property type="match status" value="1"/>
</dbReference>
<dbReference type="InterPro" id="IPR012577">
    <property type="entry name" value="NIPSNAP"/>
</dbReference>
<evidence type="ECO:0000256" key="1">
    <source>
        <dbReference type="ARBA" id="ARBA00005291"/>
    </source>
</evidence>
<dbReference type="FunFam" id="3.30.70.100:FF:000113">
    <property type="match status" value="1"/>
</dbReference>
<proteinExistence type="inferred from homology"/>
<accession>A0A0E4FX27</accession>
<gene>
    <name evidence="3" type="ORF">NK6_7723</name>
</gene>
<dbReference type="SUPFAM" id="SSF54909">
    <property type="entry name" value="Dimeric alpha+beta barrel"/>
    <property type="match status" value="2"/>
</dbReference>
<comment type="similarity">
    <text evidence="1">Belongs to the NipSnap family.</text>
</comment>
<feature type="domain" description="NIPSNAP" evidence="2">
    <location>
        <begin position="107"/>
        <end position="202"/>
    </location>
</feature>
<dbReference type="InterPro" id="IPR051557">
    <property type="entry name" value="NipSnap_domain"/>
</dbReference>